<protein>
    <submittedName>
        <fullName evidence="1">Uncharacterized protein</fullName>
    </submittedName>
</protein>
<sequence>MEGIPLFDPAASGSATTRQVPEDTLHYTIHLPRTEESDNDKTSPTPEAFAILITTYVESLLPGSKKWLWHKDAWELAVVPEQDIQDRRRRFGEIVDKVTEGEGGDQSDEEDRVPTASAGTSGLMPTGRRLEGRMRIGDAVDDEWLVVWLLTRVSLKWPELVISIRDTDGEFLLIEAADHLPRWLTPDNAENRFWLAKGHFQLIPPQYKSTSTRPQPFMPEEDEDDGMADKNSDVWLSEDDAVRILRGSLADNVLGKESKFWVGNELENDILQRINGYPDALATHHQHTKAYLPINIAKALKVSPDLVQRAVEGFYMRDPAQLRAAARTTRFPPSPSTSIVLAPVTMTRVAYAQLKGQVFHPPRTFGNEWRIPPANEASKEKAMTDEEKKRREDERRWRDLGIKIIMGFEIMYREDNRRSKSKPDREDSSLSAVDEKDPAFARYMSNLQKAGFFGDEMQGSKGWNERMLDAKKGWLTVRNDSESRTSFAEAVDSALKSTMTLDMSELAPTDTYQEDSESWLEISPDELDGLLSRSGQAAANPSAVKRDAANDEAGKDDDADAQAKTLSNLAKKVGAFVEGQGDLDGARFEDELSDGDEFMADSDDESDFEESMEVDPTMTEQQKQHRLQALVPGLKPEEWGRQTQDLTALTSATEKKGVKFAPGTKIESGKELTKQTKAESDDAVLEKARKSRFEPTDYEGHVVETDDETDDEDVGEQTMPGWTAQKGSSSSHKRKPPIDPTIYQLSEALRTGKVGPIEGWKDRTEQEDLEMSDEEGEDDDVVEGDIDMGEEEEEFLKFARDALGIDESMWSGMLEERKSRGAYVPGDPVDKKSTTPHASGVSGTVYQPTSGLSSKPSAKTSEAIPPKTPTTAANEPPAWARNPDLDSFEKVMEAMEAELAKAKGAAASPTESAPKKSNTKSKGKGKASSQAPPAASANPLPNLPTEEDLEAMDEDDLIAMDRELRAALKSAGISDDEELDSDEDMDDETRAGLQGLTDDAKGEFKMMKDFLESYKAQGGQSGVVGNLFGRLGGK</sequence>
<name>A0ACC2XU96_9TREE</name>
<dbReference type="Proteomes" id="UP001234202">
    <property type="component" value="Unassembled WGS sequence"/>
</dbReference>
<evidence type="ECO:0000313" key="1">
    <source>
        <dbReference type="EMBL" id="KAJ9127453.1"/>
    </source>
</evidence>
<proteinExistence type="predicted"/>
<reference evidence="1" key="1">
    <citation type="submission" date="2023-04" db="EMBL/GenBank/DDBJ databases">
        <title>Draft Genome sequencing of Naganishia species isolated from polar environments using Oxford Nanopore Technology.</title>
        <authorList>
            <person name="Leo P."/>
            <person name="Venkateswaran K."/>
        </authorList>
    </citation>
    <scope>NUCLEOTIDE SEQUENCE</scope>
    <source>
        <strain evidence="1">DBVPG 5303</strain>
    </source>
</reference>
<organism evidence="1 2">
    <name type="scientific">Naganishia onofrii</name>
    <dbReference type="NCBI Taxonomy" id="1851511"/>
    <lineage>
        <taxon>Eukaryota</taxon>
        <taxon>Fungi</taxon>
        <taxon>Dikarya</taxon>
        <taxon>Basidiomycota</taxon>
        <taxon>Agaricomycotina</taxon>
        <taxon>Tremellomycetes</taxon>
        <taxon>Filobasidiales</taxon>
        <taxon>Filobasidiaceae</taxon>
        <taxon>Naganishia</taxon>
    </lineage>
</organism>
<dbReference type="EMBL" id="JASBWV010000002">
    <property type="protein sequence ID" value="KAJ9127453.1"/>
    <property type="molecule type" value="Genomic_DNA"/>
</dbReference>
<accession>A0ACC2XU96</accession>
<comment type="caution">
    <text evidence="1">The sequence shown here is derived from an EMBL/GenBank/DDBJ whole genome shotgun (WGS) entry which is preliminary data.</text>
</comment>
<gene>
    <name evidence="1" type="ORF">QFC24_000861</name>
</gene>
<keyword evidence="2" id="KW-1185">Reference proteome</keyword>
<evidence type="ECO:0000313" key="2">
    <source>
        <dbReference type="Proteomes" id="UP001234202"/>
    </source>
</evidence>